<dbReference type="EMBL" id="LSMT01000002">
    <property type="protein sequence ID" value="PFX34724.1"/>
    <property type="molecule type" value="Genomic_DNA"/>
</dbReference>
<name>A0A2B4SVM1_STYPI</name>
<comment type="caution">
    <text evidence="3">The sequence shown here is derived from an EMBL/GenBank/DDBJ whole genome shotgun (WGS) entry which is preliminary data.</text>
</comment>
<keyword evidence="4" id="KW-1185">Reference proteome</keyword>
<gene>
    <name evidence="3" type="primary">pol</name>
    <name evidence="3" type="ORF">AWC38_SpisGene332</name>
</gene>
<keyword evidence="1" id="KW-0175">Coiled coil</keyword>
<evidence type="ECO:0000313" key="3">
    <source>
        <dbReference type="EMBL" id="PFX34724.1"/>
    </source>
</evidence>
<feature type="domain" description="Reverse transcriptase" evidence="2">
    <location>
        <begin position="618"/>
        <end position="877"/>
    </location>
</feature>
<dbReference type="InterPro" id="IPR036691">
    <property type="entry name" value="Endo/exonu/phosph_ase_sf"/>
</dbReference>
<keyword evidence="3" id="KW-0808">Transferase</keyword>
<keyword evidence="3" id="KW-0548">Nucleotidyltransferase</keyword>
<dbReference type="InterPro" id="IPR043502">
    <property type="entry name" value="DNA/RNA_pol_sf"/>
</dbReference>
<evidence type="ECO:0000313" key="4">
    <source>
        <dbReference type="Proteomes" id="UP000225706"/>
    </source>
</evidence>
<organism evidence="3 4">
    <name type="scientific">Stylophora pistillata</name>
    <name type="common">Smooth cauliflower coral</name>
    <dbReference type="NCBI Taxonomy" id="50429"/>
    <lineage>
        <taxon>Eukaryota</taxon>
        <taxon>Metazoa</taxon>
        <taxon>Cnidaria</taxon>
        <taxon>Anthozoa</taxon>
        <taxon>Hexacorallia</taxon>
        <taxon>Scleractinia</taxon>
        <taxon>Astrocoeniina</taxon>
        <taxon>Pocilloporidae</taxon>
        <taxon>Stylophora</taxon>
    </lineage>
</organism>
<proteinExistence type="predicted"/>
<keyword evidence="3" id="KW-0695">RNA-directed DNA polymerase</keyword>
<dbReference type="PANTHER" id="PTHR33332">
    <property type="entry name" value="REVERSE TRANSCRIPTASE DOMAIN-CONTAINING PROTEIN"/>
    <property type="match status" value="1"/>
</dbReference>
<sequence>MFQDSLKLETDRLGVGFSEFMAVLTTPSTPFDKQVLRRSGKTDAIGIPISRKLALGVRLVNMALITNLLLLANDVATNPGPTQTSAHFSSCDSSFSSCFSNESFVSDSSAASDNEDSVLSTYYDLGLGDRGLRLGHWNVNYLTMAKFEEIKLCLLNADGKAQLDILFLSETFLKASDPDTLYSATGFNTLRRDRMTNGGGILALVNNELEFKRRMDLEQQGIESIWLEVSPYKSNRSLIIGCVYRPPNQKKQLDIDIEEHIERIHLLNKETIFLTDINIDYKNRPKYDNHRLIKGLRIMHFKQLVDFITRPVSKTCLDHVYSNQPQRISSVSCHNIGLADHVPVFVVRKYARDNHKAHNSTRITYRNMKRFDEEAFKQSLQEAPWDTAFVFDDIDDIVHSWEDIFNSILDSHCPWRVKRVKQDTQAPWMTKKVLKQLHTRDHLLKVARLSDDSDDWSKYRAARNYAVSMIRSAKRDFYATSFQDNKNNPRAIWKSIKTLTGANRNTDAIKKLEVDGRVIEESSEMSEQFNCYFSSIADKLRNQLCHVNYDLSKLINFVASRKDPDVSFMVPAITSAQVSAIMMKISSHKATGIDGISARLLRIGMPAIAPCIARLINLSMSTGKFPTRWKTAKVTPLFKGGALSDPSNYRPISVLPVLSKIIERHMYNSLYAFLTEQNLIYSRQSGFRKHHSTETALIKIVDELLFNLDRNKVSGLVLVDYAKAFDMVDHELLLKKLEVYGVKNQELNWCQSYLSDRKQVVCLDGNKSSEAFMRHGVPQGSILGPLFFILFINDLPLHVSGTIDLYADDTTISASADVNNIPSLQSSLKTSFGEIQQWAMANKLPLNESKTKVLTVTGKRLAPRIQQDALVILGTSLKALANVDCVSLLGLNIDSALSFNAHADKVCKKLASRIAVLRKIRTYLPLPQRIQYYNSIISPVMSYVSAIWSNCDKELLYRVFKLQKRAARVILYAERMAPSVELFNRLKWIPFYEKCKIDKASIMFKRIHGALPSYLNEHISINNSRHSRTTRYSNFNVLCPRYNRETEDSLKLETDRLGVGFSEFMAVLTTPSTPFDKQVLRRSGKTDAIGIPISRKLALGVRLVNMALITNLLLLANDVATNPGPTQTSAHFSSCDSSFSSCFSNESFVSDSSAASDNEDSVLSTYYDLGLGDRGLRLGHWNVNYLTMAKFEEIKLCLLNADGKAQLDILFLSETFLKASDPDTLYSATGFNTLRRDRMTNGGGILALVNNELEFKRRMDLEQQGIESIWLEVSPYKSNRSLIIGCVYRPPNQKKQLDIDIEEHIERIHLLNKETIFLTDINIDYKNRPKYDNHRLIKGLRIMHFKQLVDFITRPVSKTCLDHVYSNQPQRISSVSCHNIGLADHVPVFVVRKYARDNHKAHNSTRITYRNMKRFDEEAFKQSLQEAPWDTAFVFDDIDDIVHSWEDIFNSILDSHCPWRVKRVKQDTQAPWMTKKVLKQLHTRDHLLKVARLSDDSDDWSKYRAARNYAVSMIRSAKRDFYATSFQDNKNNPRAIWKSIKTLTGANRNTDAIKKLEVDGRVIEESSEMSEQFNCYFSSIADKLRNQLCHVNYDLSKLINFVASRKDPDVSFMVPAITSAQVSAIMMKISSHKATGIDGISARLLRIGMPAIAPCIARLMNLSMSTGKFPTRWKTAKVTPLFKGGALSDPSNYRPISVLPVLSKIIERHMYNSLYAFLTEQNLIYSRQSGFRKHHSTETALIKIVDELLFNLDRNKVSGLVLVDYAKAFDMVDHELLLKKLEVYGVKNQELNWCQSYLSDRKQVVCLDGNKSSEAFMRHGVPQGSILGPLFFILFINDLPLHVSGTIDLYADDTTISASADVNNIPSLQSSLKTSFGEIQQWAMANKLPLNESKTKVLTVTGKRLAPRIQQDALVILGTSLKALANVDCVSLLGLNIDSALSFNAHADKVCKKLASRIAVLRKIRTYLPLPQRIQYYNSIISPVMSYVSAIWSNCDKELLYRVFKLQKRAARVILYAERMAPSVELFNRLKWIPFYEKCKIDKASIMFKRIHGALPSYLNEHISINNSRHSRTTRYSNFNVLCPRYNRETEAPLWDWHNIDWVPTLHLDHRKLVREREQNEAQVAREERSKERRKQQAELQEKERLLKLQKLNEPGVPIVDFPSEIVEIECLNTSEAEQVQEKRVDLPTRMASNTWLLYTKEAFDHLYRSMASPSVRDCPCTDASTQTQE</sequence>
<dbReference type="CDD" id="cd01650">
    <property type="entry name" value="RT_nLTR_like"/>
    <property type="match status" value="2"/>
</dbReference>
<dbReference type="SUPFAM" id="SSF56672">
    <property type="entry name" value="DNA/RNA polymerases"/>
    <property type="match status" value="2"/>
</dbReference>
<evidence type="ECO:0000259" key="2">
    <source>
        <dbReference type="PROSITE" id="PS50878"/>
    </source>
</evidence>
<dbReference type="Proteomes" id="UP000225706">
    <property type="component" value="Unassembled WGS sequence"/>
</dbReference>
<feature type="domain" description="Reverse transcriptase" evidence="2">
    <location>
        <begin position="1662"/>
        <end position="1921"/>
    </location>
</feature>
<protein>
    <submittedName>
        <fullName evidence="3">RNA-directed DNA polymerase from mobile element jockey</fullName>
    </submittedName>
</protein>
<dbReference type="Pfam" id="PF00078">
    <property type="entry name" value="RVT_1"/>
    <property type="match status" value="2"/>
</dbReference>
<dbReference type="SUPFAM" id="SSF56219">
    <property type="entry name" value="DNase I-like"/>
    <property type="match status" value="2"/>
</dbReference>
<dbReference type="Gene3D" id="3.60.10.10">
    <property type="entry name" value="Endonuclease/exonuclease/phosphatase"/>
    <property type="match status" value="2"/>
</dbReference>
<accession>A0A2B4SVM1</accession>
<dbReference type="GO" id="GO:0003964">
    <property type="term" value="F:RNA-directed DNA polymerase activity"/>
    <property type="evidence" value="ECO:0007669"/>
    <property type="project" value="UniProtKB-KW"/>
</dbReference>
<dbReference type="PROSITE" id="PS50878">
    <property type="entry name" value="RT_POL"/>
    <property type="match status" value="2"/>
</dbReference>
<dbReference type="OrthoDB" id="5948131at2759"/>
<dbReference type="InterPro" id="IPR000477">
    <property type="entry name" value="RT_dom"/>
</dbReference>
<feature type="coiled-coil region" evidence="1">
    <location>
        <begin position="2110"/>
        <end position="2153"/>
    </location>
</feature>
<evidence type="ECO:0000256" key="1">
    <source>
        <dbReference type="SAM" id="Coils"/>
    </source>
</evidence>
<reference evidence="4" key="1">
    <citation type="journal article" date="2017" name="bioRxiv">
        <title>Comparative analysis of the genomes of Stylophora pistillata and Acropora digitifera provides evidence for extensive differences between species of corals.</title>
        <authorList>
            <person name="Voolstra C.R."/>
            <person name="Li Y."/>
            <person name="Liew Y.J."/>
            <person name="Baumgarten S."/>
            <person name="Zoccola D."/>
            <person name="Flot J.-F."/>
            <person name="Tambutte S."/>
            <person name="Allemand D."/>
            <person name="Aranda M."/>
        </authorList>
    </citation>
    <scope>NUCLEOTIDE SEQUENCE [LARGE SCALE GENOMIC DNA]</scope>
</reference>